<comment type="caution">
    <text evidence="4">The sequence shown here is derived from an EMBL/GenBank/DDBJ whole genome shotgun (WGS) entry which is preliminary data.</text>
</comment>
<dbReference type="InterPro" id="IPR011029">
    <property type="entry name" value="DEATH-like_dom_sf"/>
</dbReference>
<evidence type="ECO:0000313" key="5">
    <source>
        <dbReference type="Proteomes" id="UP000245119"/>
    </source>
</evidence>
<feature type="domain" description="Death" evidence="3">
    <location>
        <begin position="219"/>
        <end position="294"/>
    </location>
</feature>
<evidence type="ECO:0000256" key="1">
    <source>
        <dbReference type="SAM" id="MobiDB-lite"/>
    </source>
</evidence>
<feature type="region of interest" description="Disordered" evidence="1">
    <location>
        <begin position="299"/>
        <end position="323"/>
    </location>
</feature>
<accession>A0A2T7PPZ5</accession>
<dbReference type="InterPro" id="IPR000488">
    <property type="entry name" value="Death_dom"/>
</dbReference>
<dbReference type="Pfam" id="PF00531">
    <property type="entry name" value="Death"/>
    <property type="match status" value="1"/>
</dbReference>
<dbReference type="SUPFAM" id="SSF47986">
    <property type="entry name" value="DEATH domain"/>
    <property type="match status" value="1"/>
</dbReference>
<dbReference type="EMBL" id="PZQS01000002">
    <property type="protein sequence ID" value="PVD35488.1"/>
    <property type="molecule type" value="Genomic_DNA"/>
</dbReference>
<evidence type="ECO:0000259" key="3">
    <source>
        <dbReference type="Pfam" id="PF00531"/>
    </source>
</evidence>
<feature type="compositionally biased region" description="Polar residues" evidence="1">
    <location>
        <begin position="300"/>
        <end position="309"/>
    </location>
</feature>
<reference evidence="4 5" key="1">
    <citation type="submission" date="2018-04" db="EMBL/GenBank/DDBJ databases">
        <title>The genome of golden apple snail Pomacea canaliculata provides insight into stress tolerance and invasive adaptation.</title>
        <authorList>
            <person name="Liu C."/>
            <person name="Liu B."/>
            <person name="Ren Y."/>
            <person name="Zhang Y."/>
            <person name="Wang H."/>
            <person name="Li S."/>
            <person name="Jiang F."/>
            <person name="Yin L."/>
            <person name="Zhang G."/>
            <person name="Qian W."/>
            <person name="Fan W."/>
        </authorList>
    </citation>
    <scope>NUCLEOTIDE SEQUENCE [LARGE SCALE GENOMIC DNA]</scope>
    <source>
        <strain evidence="4">SZHN2017</strain>
        <tissue evidence="4">Muscle</tissue>
    </source>
</reference>
<feature type="transmembrane region" description="Helical" evidence="2">
    <location>
        <begin position="132"/>
        <end position="154"/>
    </location>
</feature>
<name>A0A2T7PPZ5_POMCA</name>
<dbReference type="GO" id="GO:0007165">
    <property type="term" value="P:signal transduction"/>
    <property type="evidence" value="ECO:0007669"/>
    <property type="project" value="InterPro"/>
</dbReference>
<dbReference type="Gene3D" id="1.10.533.10">
    <property type="entry name" value="Death Domain, Fas"/>
    <property type="match status" value="1"/>
</dbReference>
<keyword evidence="5" id="KW-1185">Reference proteome</keyword>
<dbReference type="AlphaFoldDB" id="A0A2T7PPZ5"/>
<dbReference type="CDD" id="cd01670">
    <property type="entry name" value="Death"/>
    <property type="match status" value="1"/>
</dbReference>
<proteinExistence type="predicted"/>
<sequence>MCTRRRCDSPSADTIARQALGWKPQGREELGDESRRRSVERSHDKDRECRQCRTEIGQDQEFVNKTDPLNPVCQNCSTCLEGWIEKEPCSVVMDTTCSSNETEQTRTTDTAIIESTEKDKGRLENNGLSGGAIAGIAVTVVFVLLILVVTIICVKRKKKRHRGANRERETQVFLNAENETVTVNPQTYTPSTSQNGSIEIEWSREIIIKDVFNFLSRNLGFQWETFIRSLPGFVGNEATNVIQMCQLDYKFTADQIHRALTEWLHRHPDVVTKENICKVLQDIGLNSTLDDMKKHLRENNMPNNVQQSGALMEPVQESRHNHQ</sequence>
<keyword evidence="2" id="KW-0812">Transmembrane</keyword>
<dbReference type="Proteomes" id="UP000245119">
    <property type="component" value="Linkage Group LG2"/>
</dbReference>
<keyword evidence="2" id="KW-0472">Membrane</keyword>
<feature type="compositionally biased region" description="Basic and acidic residues" evidence="1">
    <location>
        <begin position="25"/>
        <end position="42"/>
    </location>
</feature>
<evidence type="ECO:0000256" key="2">
    <source>
        <dbReference type="SAM" id="Phobius"/>
    </source>
</evidence>
<gene>
    <name evidence="4" type="ORF">C0Q70_02451</name>
</gene>
<protein>
    <recommendedName>
        <fullName evidence="3">Death domain-containing protein</fullName>
    </recommendedName>
</protein>
<organism evidence="4 5">
    <name type="scientific">Pomacea canaliculata</name>
    <name type="common">Golden apple snail</name>
    <dbReference type="NCBI Taxonomy" id="400727"/>
    <lineage>
        <taxon>Eukaryota</taxon>
        <taxon>Metazoa</taxon>
        <taxon>Spiralia</taxon>
        <taxon>Lophotrochozoa</taxon>
        <taxon>Mollusca</taxon>
        <taxon>Gastropoda</taxon>
        <taxon>Caenogastropoda</taxon>
        <taxon>Architaenioglossa</taxon>
        <taxon>Ampullarioidea</taxon>
        <taxon>Ampullariidae</taxon>
        <taxon>Pomacea</taxon>
    </lineage>
</organism>
<keyword evidence="2" id="KW-1133">Transmembrane helix</keyword>
<evidence type="ECO:0000313" key="4">
    <source>
        <dbReference type="EMBL" id="PVD35488.1"/>
    </source>
</evidence>
<feature type="region of interest" description="Disordered" evidence="1">
    <location>
        <begin position="1"/>
        <end position="42"/>
    </location>
</feature>